<dbReference type="Proteomes" id="UP000507245">
    <property type="component" value="Unassembled WGS sequence"/>
</dbReference>
<gene>
    <name evidence="1" type="ORF">ORAREDHAP_LOCUS42704</name>
</gene>
<name>A0A6J5XU89_PRUAR</name>
<dbReference type="AlphaFoldDB" id="A0A6J5XU89"/>
<organism evidence="1 2">
    <name type="scientific">Prunus armeniaca</name>
    <name type="common">Apricot</name>
    <name type="synonym">Armeniaca vulgaris</name>
    <dbReference type="NCBI Taxonomy" id="36596"/>
    <lineage>
        <taxon>Eukaryota</taxon>
        <taxon>Viridiplantae</taxon>
        <taxon>Streptophyta</taxon>
        <taxon>Embryophyta</taxon>
        <taxon>Tracheophyta</taxon>
        <taxon>Spermatophyta</taxon>
        <taxon>Magnoliopsida</taxon>
        <taxon>eudicotyledons</taxon>
        <taxon>Gunneridae</taxon>
        <taxon>Pentapetalae</taxon>
        <taxon>rosids</taxon>
        <taxon>fabids</taxon>
        <taxon>Rosales</taxon>
        <taxon>Rosaceae</taxon>
        <taxon>Amygdaloideae</taxon>
        <taxon>Amygdaleae</taxon>
        <taxon>Prunus</taxon>
    </lineage>
</organism>
<dbReference type="EMBL" id="CAEKKB010000007">
    <property type="protein sequence ID" value="CAB4316681.1"/>
    <property type="molecule type" value="Genomic_DNA"/>
</dbReference>
<accession>A0A6J5XU89</accession>
<reference evidence="2" key="1">
    <citation type="journal article" date="2020" name="Genome Biol.">
        <title>Gamete binning: chromosome-level and haplotype-resolved genome assembly enabled by high-throughput single-cell sequencing of gamete genomes.</title>
        <authorList>
            <person name="Campoy J.A."/>
            <person name="Sun H."/>
            <person name="Goel M."/>
            <person name="Jiao W.-B."/>
            <person name="Folz-Donahue K."/>
            <person name="Wang N."/>
            <person name="Rubio M."/>
            <person name="Liu C."/>
            <person name="Kukat C."/>
            <person name="Ruiz D."/>
            <person name="Huettel B."/>
            <person name="Schneeberger K."/>
        </authorList>
    </citation>
    <scope>NUCLEOTIDE SEQUENCE [LARGE SCALE GENOMIC DNA]</scope>
    <source>
        <strain evidence="2">cv. Rojo Pasion</strain>
    </source>
</reference>
<keyword evidence="2" id="KW-1185">Reference proteome</keyword>
<evidence type="ECO:0000313" key="2">
    <source>
        <dbReference type="Proteomes" id="UP000507245"/>
    </source>
</evidence>
<proteinExistence type="predicted"/>
<sequence>MTPRCLTRGLSLRPSLSTPKFSGSRLRAITIAILLSSRSIDSRLIPSAFTGDSKVFYAELKALKYGAAPIAVNSNDDGFRETTR</sequence>
<evidence type="ECO:0000313" key="1">
    <source>
        <dbReference type="EMBL" id="CAB4316681.1"/>
    </source>
</evidence>
<protein>
    <submittedName>
        <fullName evidence="1">Uncharacterized protein</fullName>
    </submittedName>
</protein>